<evidence type="ECO:0000313" key="2">
    <source>
        <dbReference type="EMBL" id="MCZ3372374.1"/>
    </source>
</evidence>
<evidence type="ECO:0000313" key="3">
    <source>
        <dbReference type="Proteomes" id="UP001068021"/>
    </source>
</evidence>
<dbReference type="Proteomes" id="UP001074446">
    <property type="component" value="Unassembled WGS sequence"/>
</dbReference>
<dbReference type="RefSeq" id="WP_048079965.1">
    <property type="nucleotide sequence ID" value="NZ_JAPVER010000018.1"/>
</dbReference>
<proteinExistence type="predicted"/>
<name>A0A9E4ZXV6_9EURY</name>
<protein>
    <submittedName>
        <fullName evidence="1">Uncharacterized protein</fullName>
    </submittedName>
</protein>
<comment type="caution">
    <text evidence="1">The sequence shown here is derived from an EMBL/GenBank/DDBJ whole genome shotgun (WGS) entry which is preliminary data.</text>
</comment>
<keyword evidence="3" id="KW-1185">Reference proteome</keyword>
<sequence length="253" mass="29191">MAIKMGLWENIEWNIDEEKQKNKKNAEKILKDFPDVEGLKEALDGVQTLMDSEIYDKVYEASKMNPEEDSSYIDTVDDLLKLRQVKLASEVLKKPPLYISSLTGVIVATHFEALFGLIREVDYAYIQKKLNHENTVKEHDILERLMSLLNDFDKPVNFQPPNNEFYKELKGIKWDKRGKKLFNKINGIRRDITIVKWVSDASTFGTGEGFALTFLAACNAVNQCRNKILPEDMVVSYKTYLKLLNTDISKLEM</sequence>
<dbReference type="AlphaFoldDB" id="A0A9E4ZXV6"/>
<dbReference type="Proteomes" id="UP001068021">
    <property type="component" value="Unassembled WGS sequence"/>
</dbReference>
<dbReference type="EMBL" id="JAPVES010000030">
    <property type="protein sequence ID" value="MCZ3372374.1"/>
    <property type="molecule type" value="Genomic_DNA"/>
</dbReference>
<organism evidence="1 3">
    <name type="scientific">Methanobacterium veterum</name>
    <dbReference type="NCBI Taxonomy" id="408577"/>
    <lineage>
        <taxon>Archaea</taxon>
        <taxon>Methanobacteriati</taxon>
        <taxon>Methanobacteriota</taxon>
        <taxon>Methanomada group</taxon>
        <taxon>Methanobacteria</taxon>
        <taxon>Methanobacteriales</taxon>
        <taxon>Methanobacteriaceae</taxon>
        <taxon>Methanobacterium</taxon>
    </lineage>
</organism>
<reference evidence="1" key="1">
    <citation type="submission" date="2022-12" db="EMBL/GenBank/DDBJ databases">
        <title>Reclassification of two methanogenic archaea species isolated from the Kolyma lowland permafrost.</title>
        <authorList>
            <person name="Trubitsyn V.E."/>
            <person name="Rivkina E.M."/>
            <person name="Shcherbakova V.A."/>
        </authorList>
    </citation>
    <scope>NUCLEOTIDE SEQUENCE</scope>
    <source>
        <strain evidence="1">M2</strain>
        <strain evidence="2">MK4</strain>
    </source>
</reference>
<evidence type="ECO:0000313" key="1">
    <source>
        <dbReference type="EMBL" id="MCZ3364620.1"/>
    </source>
</evidence>
<dbReference type="EMBL" id="JAPVER010000018">
    <property type="protein sequence ID" value="MCZ3364620.1"/>
    <property type="molecule type" value="Genomic_DNA"/>
</dbReference>
<accession>A0A9E4ZXV6</accession>
<gene>
    <name evidence="2" type="ORF">O3H35_06990</name>
    <name evidence="1" type="ORF">O3H54_01875</name>
</gene>